<dbReference type="OrthoDB" id="1491115at2"/>
<dbReference type="EMBL" id="AP025739">
    <property type="protein sequence ID" value="BDI28130.1"/>
    <property type="molecule type" value="Genomic_DNA"/>
</dbReference>
<dbReference type="PANTHER" id="PTHR39441">
    <property type="entry name" value="DUF2252 DOMAIN-CONTAINING PROTEIN"/>
    <property type="match status" value="1"/>
</dbReference>
<dbReference type="Pfam" id="PF10009">
    <property type="entry name" value="DUF2252"/>
    <property type="match status" value="1"/>
</dbReference>
<gene>
    <name evidence="1" type="ORF">CCAX7_001810</name>
</gene>
<dbReference type="SUPFAM" id="SSF56112">
    <property type="entry name" value="Protein kinase-like (PK-like)"/>
    <property type="match status" value="1"/>
</dbReference>
<reference evidence="1 2" key="1">
    <citation type="journal article" date="2019" name="Int. J. Syst. Evol. Microbiol.">
        <title>Capsulimonas corticalis gen. nov., sp. nov., an aerobic capsulated bacterium, of a novel bacterial order, Capsulimonadales ord. nov., of the class Armatimonadia of the phylum Armatimonadetes.</title>
        <authorList>
            <person name="Li J."/>
            <person name="Kudo C."/>
            <person name="Tonouchi A."/>
        </authorList>
    </citation>
    <scope>NUCLEOTIDE SEQUENCE [LARGE SCALE GENOMIC DNA]</scope>
    <source>
        <strain evidence="1 2">AX-7</strain>
    </source>
</reference>
<dbReference type="AlphaFoldDB" id="A0A402CRQ8"/>
<dbReference type="PANTHER" id="PTHR39441:SF1">
    <property type="entry name" value="DUF2252 DOMAIN-CONTAINING PROTEIN"/>
    <property type="match status" value="1"/>
</dbReference>
<dbReference type="InterPro" id="IPR011009">
    <property type="entry name" value="Kinase-like_dom_sf"/>
</dbReference>
<organism evidence="1 2">
    <name type="scientific">Capsulimonas corticalis</name>
    <dbReference type="NCBI Taxonomy" id="2219043"/>
    <lineage>
        <taxon>Bacteria</taxon>
        <taxon>Bacillati</taxon>
        <taxon>Armatimonadota</taxon>
        <taxon>Armatimonadia</taxon>
        <taxon>Capsulimonadales</taxon>
        <taxon>Capsulimonadaceae</taxon>
        <taxon>Capsulimonas</taxon>
    </lineage>
</organism>
<accession>A0A402CRQ8</accession>
<protein>
    <submittedName>
        <fullName evidence="1">Uncharacterized protein</fullName>
    </submittedName>
</protein>
<dbReference type="KEGG" id="ccot:CCAX7_001810"/>
<dbReference type="InterPro" id="IPR018721">
    <property type="entry name" value="DUF2252"/>
</dbReference>
<dbReference type="RefSeq" id="WP_119320084.1">
    <property type="nucleotide sequence ID" value="NZ_AP025739.1"/>
</dbReference>
<sequence length="364" mass="41094">MNIHKATKSYEEWLGGFTPLIEADLALKHAQMTAGAFPFLRSTFYRWAQRWPKVCPEIAAAPEVLSVGDLHVENFGTWRDPEGRLIWGINDFDEACRQPYTVDLARLATSAHLAIEANHLCLECVHACEAILEGYREGLSQGGRPFVLAEDHDWLRKTALGDLRDPVEFWRKMDTLGDIAVSEIPETALAALENRLREIMTPGAAAPQYQLKRRTAGLGSLGHPRYVAVTDWQGGRIAREVKALVPSAAIWARDSSEVTEIFYQAIMKRAVRCQDPCVHLEGRWLLRRLAPDCIRVELAALPKEHEEQRLLRAMGYETANIHLGENNAAAILQDLDRRAPKWLHLAATAMGDDTMEDWRAWRES</sequence>
<dbReference type="Proteomes" id="UP000287394">
    <property type="component" value="Chromosome"/>
</dbReference>
<evidence type="ECO:0000313" key="2">
    <source>
        <dbReference type="Proteomes" id="UP000287394"/>
    </source>
</evidence>
<keyword evidence="2" id="KW-1185">Reference proteome</keyword>
<name>A0A402CRQ8_9BACT</name>
<proteinExistence type="predicted"/>
<evidence type="ECO:0000313" key="1">
    <source>
        <dbReference type="EMBL" id="BDI28130.1"/>
    </source>
</evidence>